<protein>
    <submittedName>
        <fullName evidence="1">Uncharacterized protein</fullName>
    </submittedName>
</protein>
<reference evidence="1" key="1">
    <citation type="journal article" date="2015" name="Nature">
        <title>Complex archaea that bridge the gap between prokaryotes and eukaryotes.</title>
        <authorList>
            <person name="Spang A."/>
            <person name="Saw J.H."/>
            <person name="Jorgensen S.L."/>
            <person name="Zaremba-Niedzwiedzka K."/>
            <person name="Martijn J."/>
            <person name="Lind A.E."/>
            <person name="van Eijk R."/>
            <person name="Schleper C."/>
            <person name="Guy L."/>
            <person name="Ettema T.J."/>
        </authorList>
    </citation>
    <scope>NUCLEOTIDE SEQUENCE</scope>
</reference>
<dbReference type="AlphaFoldDB" id="A0A0F9A7R4"/>
<evidence type="ECO:0000313" key="1">
    <source>
        <dbReference type="EMBL" id="KKK68216.1"/>
    </source>
</evidence>
<gene>
    <name evidence="1" type="ORF">LCGC14_2946300</name>
</gene>
<organism evidence="1">
    <name type="scientific">marine sediment metagenome</name>
    <dbReference type="NCBI Taxonomy" id="412755"/>
    <lineage>
        <taxon>unclassified sequences</taxon>
        <taxon>metagenomes</taxon>
        <taxon>ecological metagenomes</taxon>
    </lineage>
</organism>
<sequence>MQGIRTINYKWTILAFVFGILTSLSVMGCGKPMYVATLGADIYHIPDCKYVEQSLHKYGKIKRLNYHSNCHRTLSRRKPCPKCNP</sequence>
<accession>A0A0F9A7R4</accession>
<name>A0A0F9A7R4_9ZZZZ</name>
<dbReference type="PROSITE" id="PS51257">
    <property type="entry name" value="PROKAR_LIPOPROTEIN"/>
    <property type="match status" value="1"/>
</dbReference>
<dbReference type="EMBL" id="LAZR01059241">
    <property type="protein sequence ID" value="KKK68216.1"/>
    <property type="molecule type" value="Genomic_DNA"/>
</dbReference>
<comment type="caution">
    <text evidence="1">The sequence shown here is derived from an EMBL/GenBank/DDBJ whole genome shotgun (WGS) entry which is preliminary data.</text>
</comment>
<proteinExistence type="predicted"/>